<evidence type="ECO:0000313" key="1">
    <source>
        <dbReference type="EMBL" id="MBB5283348.1"/>
    </source>
</evidence>
<accession>A0A840TTJ0</accession>
<dbReference type="RefSeq" id="WP_184172667.1">
    <property type="nucleotide sequence ID" value="NZ_JACHGF010000002.1"/>
</dbReference>
<dbReference type="Proteomes" id="UP000557307">
    <property type="component" value="Unassembled WGS sequence"/>
</dbReference>
<protein>
    <submittedName>
        <fullName evidence="1">Uncharacterized protein</fullName>
    </submittedName>
</protein>
<reference evidence="1 2" key="1">
    <citation type="submission" date="2020-08" db="EMBL/GenBank/DDBJ databases">
        <title>Genomic Encyclopedia of Type Strains, Phase IV (KMG-IV): sequencing the most valuable type-strain genomes for metagenomic binning, comparative biology and taxonomic classification.</title>
        <authorList>
            <person name="Goeker M."/>
        </authorList>
    </citation>
    <scope>NUCLEOTIDE SEQUENCE [LARGE SCALE GENOMIC DNA]</scope>
    <source>
        <strain evidence="1 2">DSM 105074</strain>
    </source>
</reference>
<proteinExistence type="predicted"/>
<organism evidence="1 2">
    <name type="scientific">Rhabdobacter roseus</name>
    <dbReference type="NCBI Taxonomy" id="1655419"/>
    <lineage>
        <taxon>Bacteria</taxon>
        <taxon>Pseudomonadati</taxon>
        <taxon>Bacteroidota</taxon>
        <taxon>Cytophagia</taxon>
        <taxon>Cytophagales</taxon>
        <taxon>Cytophagaceae</taxon>
        <taxon>Rhabdobacter</taxon>
    </lineage>
</organism>
<evidence type="ECO:0000313" key="2">
    <source>
        <dbReference type="Proteomes" id="UP000557307"/>
    </source>
</evidence>
<comment type="caution">
    <text evidence="1">The sequence shown here is derived from an EMBL/GenBank/DDBJ whole genome shotgun (WGS) entry which is preliminary data.</text>
</comment>
<name>A0A840TTJ0_9BACT</name>
<sequence length="81" mass="9555">MEKLTTNQCTNFEEYLTSILTSYNCKLTVDLDYENNWLECLIEKESGDKADLHLSAETVRLILETKHTQNEFEQVILNRLR</sequence>
<dbReference type="AlphaFoldDB" id="A0A840TTJ0"/>
<dbReference type="EMBL" id="JACHGF010000002">
    <property type="protein sequence ID" value="MBB5283348.1"/>
    <property type="molecule type" value="Genomic_DNA"/>
</dbReference>
<keyword evidence="2" id="KW-1185">Reference proteome</keyword>
<gene>
    <name evidence="1" type="ORF">HNQ92_001474</name>
</gene>